<dbReference type="PROSITE" id="PS51006">
    <property type="entry name" value="PABS_2"/>
    <property type="match status" value="1"/>
</dbReference>
<name>V4PP38_9CAUL</name>
<feature type="binding site" evidence="5">
    <location>
        <begin position="342"/>
        <end position="343"/>
    </location>
    <ligand>
        <name>S-methyl-5'-thioadenosine</name>
        <dbReference type="ChEBI" id="CHEBI:17509"/>
    </ligand>
</feature>
<dbReference type="InterPro" id="IPR001045">
    <property type="entry name" value="Spermi_synthase"/>
</dbReference>
<feature type="transmembrane region" description="Helical" evidence="5">
    <location>
        <begin position="95"/>
        <end position="118"/>
    </location>
</feature>
<evidence type="ECO:0000256" key="6">
    <source>
        <dbReference type="PROSITE-ProRule" id="PRU00354"/>
    </source>
</evidence>
<sequence length="502" mass="56117">MQRLLLISVFVIATCGLIYELIAGTLASYLLGDSITQFSTIIGTYLFAMGIGSWASAKVDKNLLAFFIRIEILVGLIGGSSAAILFLLFDQVASFRFLLYFIVTVIGILVGIEIPILLRILKDRYEFKDLVSRVFTFDYIGALFASILFPLVLVPHLGLIRSSFMFGTFNVLVALWLLYSLKEPQPWVRLHKIAAGLVLIILTFGFISSDKITSLSESNNFAGHVIFAKSTPYQRIIVTRQQNDIRLYLNSNLQFSSQDEYRYHEALVHPVMSALKAPKNILIIGGGDGLALREILKYPSVGHVTLVDLDPAMTKLFSSSPMLRKLNTDSLHSPKLKIVNADAFMWLKQQRANPPIFDAVFIDLPDPSNFSIGKLYSTAFYGLLHSVMGPDSLAVIQSTSPLVARQSFWCVNNTLRASGFQTAPYHALVPAFGDWGYVIASNRPYTVPTQYPAGLRFIDADTARDMFSFPPDMGPVATKIQRLDDQALIHYFDEEWSKYLIY</sequence>
<comment type="similarity">
    <text evidence="1 5">Belongs to the spermidine/spermine synthase family.</text>
</comment>
<feature type="active site" description="Proton acceptor" evidence="5 6">
    <location>
        <position position="363"/>
    </location>
</feature>
<keyword evidence="5" id="KW-1003">Cell membrane</keyword>
<comment type="pathway">
    <text evidence="5">Amine and polyamine biosynthesis; spermidine biosynthesis; spermidine from putrescine: step 1/1.</text>
</comment>
<dbReference type="PANTHER" id="PTHR43317">
    <property type="entry name" value="THERMOSPERMINE SYNTHASE ACAULIS5"/>
    <property type="match status" value="1"/>
</dbReference>
<accession>V4PP38</accession>
<dbReference type="Pfam" id="PF01564">
    <property type="entry name" value="Spermine_synth"/>
    <property type="match status" value="1"/>
</dbReference>
<dbReference type="RefSeq" id="WP_018083891.1">
    <property type="nucleotide sequence ID" value="NZ_AQWM01000049.1"/>
</dbReference>
<keyword evidence="3 5" id="KW-0745">Spermidine biosynthesis</keyword>
<dbReference type="EMBL" id="AWGB01000045">
    <property type="protein sequence ID" value="ESQ87250.1"/>
    <property type="molecule type" value="Genomic_DNA"/>
</dbReference>
<feature type="binding site" evidence="5">
    <location>
        <position position="288"/>
    </location>
    <ligand>
        <name>spermidine</name>
        <dbReference type="ChEBI" id="CHEBI:57834"/>
    </ligand>
</feature>
<feature type="binding site" evidence="5">
    <location>
        <position position="234"/>
    </location>
    <ligand>
        <name>S-methyl-5'-thioadenosine</name>
        <dbReference type="ChEBI" id="CHEBI:17509"/>
    </ligand>
</feature>
<dbReference type="GO" id="GO:0004766">
    <property type="term" value="F:spermidine synthase activity"/>
    <property type="evidence" value="ECO:0007669"/>
    <property type="project" value="UniProtKB-UniRule"/>
</dbReference>
<evidence type="ECO:0000256" key="5">
    <source>
        <dbReference type="HAMAP-Rule" id="MF_00198"/>
    </source>
</evidence>
<dbReference type="HAMAP" id="MF_00198">
    <property type="entry name" value="Spermidine_synth"/>
    <property type="match status" value="1"/>
</dbReference>
<dbReference type="InterPro" id="IPR029063">
    <property type="entry name" value="SAM-dependent_MTases_sf"/>
</dbReference>
<dbReference type="InterPro" id="IPR030374">
    <property type="entry name" value="PABS"/>
</dbReference>
<comment type="caution">
    <text evidence="5">Lacks conserved residue(s) required for the propagation of feature annotation.</text>
</comment>
<dbReference type="Gene3D" id="3.40.50.150">
    <property type="entry name" value="Vaccinia Virus protein VP39"/>
    <property type="match status" value="1"/>
</dbReference>
<dbReference type="SUPFAM" id="SSF103473">
    <property type="entry name" value="MFS general substrate transporter"/>
    <property type="match status" value="1"/>
</dbReference>
<comment type="caution">
    <text evidence="8">The sequence shown here is derived from an EMBL/GenBank/DDBJ whole genome shotgun (WGS) entry which is preliminary data.</text>
</comment>
<feature type="transmembrane region" description="Helical" evidence="5">
    <location>
        <begin position="130"/>
        <end position="153"/>
    </location>
</feature>
<gene>
    <name evidence="5" type="primary">speE</name>
    <name evidence="8" type="ORF">ABENE_17255</name>
</gene>
<dbReference type="InterPro" id="IPR030373">
    <property type="entry name" value="PABS_CS"/>
</dbReference>
<comment type="function">
    <text evidence="5">Catalyzes the irreversible transfer of a propylamine group from the amino donor S-adenosylmethioninamine (decarboxy-AdoMet) to putrescine (1,4-diaminobutane) to yield spermidine.</text>
</comment>
<keyword evidence="2 5" id="KW-0808">Transferase</keyword>
<feature type="transmembrane region" description="Helical" evidence="5">
    <location>
        <begin position="37"/>
        <end position="57"/>
    </location>
</feature>
<evidence type="ECO:0000256" key="3">
    <source>
        <dbReference type="ARBA" id="ARBA00023066"/>
    </source>
</evidence>
<dbReference type="GO" id="GO:0005886">
    <property type="term" value="C:plasma membrane"/>
    <property type="evidence" value="ECO:0007669"/>
    <property type="project" value="UniProtKB-SubCell"/>
</dbReference>
<feature type="transmembrane region" description="Helical" evidence="5">
    <location>
        <begin position="64"/>
        <end position="89"/>
    </location>
</feature>
<dbReference type="PANTHER" id="PTHR43317:SF1">
    <property type="entry name" value="THERMOSPERMINE SYNTHASE ACAULIS5"/>
    <property type="match status" value="1"/>
</dbReference>
<evidence type="ECO:0000313" key="9">
    <source>
        <dbReference type="Proteomes" id="UP000017837"/>
    </source>
</evidence>
<dbReference type="Proteomes" id="UP000017837">
    <property type="component" value="Unassembled WGS sequence"/>
</dbReference>
<reference evidence="8 9" key="1">
    <citation type="journal article" date="2014" name="Nature">
        <title>Sequential evolution of bacterial morphology by co-option of a developmental regulator.</title>
        <authorList>
            <person name="Jiang C."/>
            <person name="Brown P.J."/>
            <person name="Ducret A."/>
            <person name="Brun Y.V."/>
        </authorList>
    </citation>
    <scope>NUCLEOTIDE SEQUENCE [LARGE SCALE GENOMIC DNA]</scope>
    <source>
        <strain evidence="8 9">DSM 16100</strain>
    </source>
</reference>
<dbReference type="OrthoDB" id="9793120at2"/>
<keyword evidence="5" id="KW-1133">Transmembrane helix</keyword>
<dbReference type="SUPFAM" id="SSF53335">
    <property type="entry name" value="S-adenosyl-L-methionine-dependent methyltransferases"/>
    <property type="match status" value="1"/>
</dbReference>
<dbReference type="AlphaFoldDB" id="V4PP38"/>
<keyword evidence="5" id="KW-0472">Membrane</keyword>
<dbReference type="STRING" id="1121022.GCA_000376105_04214"/>
<dbReference type="UniPathway" id="UPA00248">
    <property type="reaction ID" value="UER00314"/>
</dbReference>
<dbReference type="eggNOG" id="COG4262">
    <property type="taxonomic scope" value="Bacteria"/>
</dbReference>
<feature type="transmembrane region" description="Helical" evidence="5">
    <location>
        <begin position="159"/>
        <end position="178"/>
    </location>
</feature>
<dbReference type="NCBIfam" id="NF002956">
    <property type="entry name" value="PRK03612.1"/>
    <property type="match status" value="1"/>
</dbReference>
<dbReference type="InterPro" id="IPR036259">
    <property type="entry name" value="MFS_trans_sf"/>
</dbReference>
<feature type="binding site" evidence="5">
    <location>
        <position position="308"/>
    </location>
    <ligand>
        <name>S-methyl-5'-thioadenosine</name>
        <dbReference type="ChEBI" id="CHEBI:17509"/>
    </ligand>
</feature>
<organism evidence="8 9">
    <name type="scientific">Asticcacaulis benevestitus DSM 16100 = ATCC BAA-896</name>
    <dbReference type="NCBI Taxonomy" id="1121022"/>
    <lineage>
        <taxon>Bacteria</taxon>
        <taxon>Pseudomonadati</taxon>
        <taxon>Pseudomonadota</taxon>
        <taxon>Alphaproteobacteria</taxon>
        <taxon>Caulobacterales</taxon>
        <taxon>Caulobacteraceae</taxon>
        <taxon>Asticcacaulis</taxon>
    </lineage>
</organism>
<evidence type="ECO:0000259" key="7">
    <source>
        <dbReference type="PROSITE" id="PS51006"/>
    </source>
</evidence>
<comment type="subcellular location">
    <subcellularLocation>
        <location evidence="5">Cell membrane</location>
        <topology evidence="5">Multi-pass membrane protein</topology>
    </subcellularLocation>
</comment>
<comment type="catalytic activity">
    <reaction evidence="5">
        <text>S-adenosyl 3-(methylsulfanyl)propylamine + putrescine = S-methyl-5'-thioadenosine + spermidine + H(+)</text>
        <dbReference type="Rhea" id="RHEA:12721"/>
        <dbReference type="ChEBI" id="CHEBI:15378"/>
        <dbReference type="ChEBI" id="CHEBI:17509"/>
        <dbReference type="ChEBI" id="CHEBI:57443"/>
        <dbReference type="ChEBI" id="CHEBI:57834"/>
        <dbReference type="ChEBI" id="CHEBI:326268"/>
        <dbReference type="EC" id="2.5.1.16"/>
    </reaction>
</comment>
<proteinExistence type="inferred from homology"/>
<evidence type="ECO:0000256" key="1">
    <source>
        <dbReference type="ARBA" id="ARBA00007867"/>
    </source>
</evidence>
<evidence type="ECO:0000256" key="2">
    <source>
        <dbReference type="ARBA" id="ARBA00022679"/>
    </source>
</evidence>
<dbReference type="EC" id="2.5.1.16" evidence="5"/>
<keyword evidence="5" id="KW-0812">Transmembrane</keyword>
<dbReference type="GO" id="GO:0010487">
    <property type="term" value="F:thermospermine synthase activity"/>
    <property type="evidence" value="ECO:0007669"/>
    <property type="project" value="UniProtKB-ARBA"/>
</dbReference>
<keyword evidence="9" id="KW-1185">Reference proteome</keyword>
<feature type="binding site" evidence="5">
    <location>
        <position position="264"/>
    </location>
    <ligand>
        <name>spermidine</name>
        <dbReference type="ChEBI" id="CHEBI:57834"/>
    </ligand>
</feature>
<dbReference type="PATRIC" id="fig|1121022.4.peg.3521"/>
<keyword evidence="4 5" id="KW-0620">Polyamine biosynthesis</keyword>
<comment type="subunit">
    <text evidence="5">Homodimer or homotetramer.</text>
</comment>
<evidence type="ECO:0000256" key="4">
    <source>
        <dbReference type="ARBA" id="ARBA00023115"/>
    </source>
</evidence>
<evidence type="ECO:0000313" key="8">
    <source>
        <dbReference type="EMBL" id="ESQ87250.1"/>
    </source>
</evidence>
<protein>
    <recommendedName>
        <fullName evidence="5">Polyamine aminopropyltransferase</fullName>
    </recommendedName>
    <alternativeName>
        <fullName evidence="5">Putrescine aminopropyltransferase</fullName>
        <shortName evidence="5">PAPT</shortName>
    </alternativeName>
    <alternativeName>
        <fullName evidence="5">Spermidine synthase</fullName>
        <shortName evidence="5">SPDS</shortName>
        <shortName evidence="5">SPDSY</shortName>
        <ecNumber evidence="5">2.5.1.16</ecNumber>
    </alternativeName>
</protein>
<dbReference type="GO" id="GO:0008295">
    <property type="term" value="P:spermidine biosynthetic process"/>
    <property type="evidence" value="ECO:0007669"/>
    <property type="project" value="UniProtKB-UniRule"/>
</dbReference>
<dbReference type="CDD" id="cd02440">
    <property type="entry name" value="AdoMet_MTases"/>
    <property type="match status" value="1"/>
</dbReference>
<feature type="domain" description="PABS" evidence="7">
    <location>
        <begin position="204"/>
        <end position="442"/>
    </location>
</feature>
<dbReference type="PROSITE" id="PS01330">
    <property type="entry name" value="PABS_1"/>
    <property type="match status" value="1"/>
</dbReference>
<feature type="transmembrane region" description="Helical" evidence="5">
    <location>
        <begin position="190"/>
        <end position="208"/>
    </location>
</feature>